<organism evidence="11 12">
    <name type="scientific">Arabis nemorensis</name>
    <dbReference type="NCBI Taxonomy" id="586526"/>
    <lineage>
        <taxon>Eukaryota</taxon>
        <taxon>Viridiplantae</taxon>
        <taxon>Streptophyta</taxon>
        <taxon>Embryophyta</taxon>
        <taxon>Tracheophyta</taxon>
        <taxon>Spermatophyta</taxon>
        <taxon>Magnoliopsida</taxon>
        <taxon>eudicotyledons</taxon>
        <taxon>Gunneridae</taxon>
        <taxon>Pentapetalae</taxon>
        <taxon>rosids</taxon>
        <taxon>malvids</taxon>
        <taxon>Brassicales</taxon>
        <taxon>Brassicaceae</taxon>
        <taxon>Arabideae</taxon>
        <taxon>Arabis</taxon>
    </lineage>
</organism>
<dbReference type="InterPro" id="IPR013809">
    <property type="entry name" value="ENTH"/>
</dbReference>
<dbReference type="Pfam" id="PF07651">
    <property type="entry name" value="ANTH"/>
    <property type="match status" value="1"/>
</dbReference>
<evidence type="ECO:0000256" key="4">
    <source>
        <dbReference type="ARBA" id="ARBA00022583"/>
    </source>
</evidence>
<dbReference type="PANTHER" id="PTHR22951">
    <property type="entry name" value="CLATHRIN ASSEMBLY PROTEIN"/>
    <property type="match status" value="1"/>
</dbReference>
<keyword evidence="6" id="KW-0472">Membrane</keyword>
<dbReference type="GO" id="GO:0032050">
    <property type="term" value="F:clathrin heavy chain binding"/>
    <property type="evidence" value="ECO:0007669"/>
    <property type="project" value="TreeGrafter"/>
</dbReference>
<evidence type="ECO:0000313" key="11">
    <source>
        <dbReference type="EMBL" id="VVA91337.1"/>
    </source>
</evidence>
<dbReference type="OrthoDB" id="1092509at2759"/>
<dbReference type="GO" id="GO:0006900">
    <property type="term" value="P:vesicle budding from membrane"/>
    <property type="evidence" value="ECO:0007669"/>
    <property type="project" value="TreeGrafter"/>
</dbReference>
<dbReference type="InterPro" id="IPR048050">
    <property type="entry name" value="ANTH_N_plant"/>
</dbReference>
<accession>A0A565API8</accession>
<evidence type="ECO:0000256" key="7">
    <source>
        <dbReference type="ARBA" id="ARBA00023176"/>
    </source>
</evidence>
<dbReference type="Gene3D" id="1.25.40.90">
    <property type="match status" value="1"/>
</dbReference>
<gene>
    <name evidence="11" type="ORF">ANE_LOCUS1782</name>
</gene>
<dbReference type="InterPro" id="IPR011417">
    <property type="entry name" value="ANTH_dom"/>
</dbReference>
<dbReference type="GO" id="GO:0005546">
    <property type="term" value="F:phosphatidylinositol-4,5-bisphosphate binding"/>
    <property type="evidence" value="ECO:0007669"/>
    <property type="project" value="TreeGrafter"/>
</dbReference>
<dbReference type="SUPFAM" id="SSF48464">
    <property type="entry name" value="ENTH/VHS domain"/>
    <property type="match status" value="1"/>
</dbReference>
<feature type="compositionally biased region" description="Basic and acidic residues" evidence="9">
    <location>
        <begin position="298"/>
        <end position="312"/>
    </location>
</feature>
<keyword evidence="8" id="KW-0968">Cytoplasmic vesicle</keyword>
<comment type="subcellular location">
    <subcellularLocation>
        <location evidence="1">Cytoplasmic vesicle</location>
        <location evidence="1">Clathrin-coated vesicle</location>
    </subcellularLocation>
    <subcellularLocation>
        <location evidence="2">Golgi apparatus</location>
    </subcellularLocation>
    <subcellularLocation>
        <location evidence="3">Membrane</location>
        <location evidence="3">Clathrin-coated pit</location>
    </subcellularLocation>
</comment>
<evidence type="ECO:0000256" key="8">
    <source>
        <dbReference type="ARBA" id="ARBA00023329"/>
    </source>
</evidence>
<evidence type="ECO:0000256" key="3">
    <source>
        <dbReference type="ARBA" id="ARBA00004600"/>
    </source>
</evidence>
<dbReference type="InterPro" id="IPR014712">
    <property type="entry name" value="ANTH_dom_sf"/>
</dbReference>
<evidence type="ECO:0000256" key="2">
    <source>
        <dbReference type="ARBA" id="ARBA00004555"/>
    </source>
</evidence>
<evidence type="ECO:0000259" key="10">
    <source>
        <dbReference type="PROSITE" id="PS50942"/>
    </source>
</evidence>
<dbReference type="SUPFAM" id="SSF89009">
    <property type="entry name" value="GAT-like domain"/>
    <property type="match status" value="1"/>
</dbReference>
<dbReference type="PANTHER" id="PTHR22951:SF78">
    <property type="entry name" value="ENTH DOMAIN-CONTAINING PROTEIN"/>
    <property type="match status" value="1"/>
</dbReference>
<feature type="domain" description="ENTH" evidence="10">
    <location>
        <begin position="16"/>
        <end position="147"/>
    </location>
</feature>
<comment type="caution">
    <text evidence="11">The sequence shown here is derived from an EMBL/GenBank/DDBJ whole genome shotgun (WGS) entry which is preliminary data.</text>
</comment>
<keyword evidence="5" id="KW-0333">Golgi apparatus</keyword>
<name>A0A565API8_9BRAS</name>
<dbReference type="GO" id="GO:0000149">
    <property type="term" value="F:SNARE binding"/>
    <property type="evidence" value="ECO:0007669"/>
    <property type="project" value="TreeGrafter"/>
</dbReference>
<dbReference type="InterPro" id="IPR045192">
    <property type="entry name" value="AP180-like"/>
</dbReference>
<evidence type="ECO:0000256" key="9">
    <source>
        <dbReference type="SAM" id="MobiDB-lite"/>
    </source>
</evidence>
<evidence type="ECO:0000256" key="6">
    <source>
        <dbReference type="ARBA" id="ARBA00023136"/>
    </source>
</evidence>
<proteinExistence type="predicted"/>
<evidence type="ECO:0000256" key="1">
    <source>
        <dbReference type="ARBA" id="ARBA00004132"/>
    </source>
</evidence>
<dbReference type="EMBL" id="CABITT030000001">
    <property type="protein sequence ID" value="VVA91337.1"/>
    <property type="molecule type" value="Genomic_DNA"/>
</dbReference>
<dbReference type="GO" id="GO:0005905">
    <property type="term" value="C:clathrin-coated pit"/>
    <property type="evidence" value="ECO:0007669"/>
    <property type="project" value="UniProtKB-SubCell"/>
</dbReference>
<dbReference type="Gene3D" id="1.20.58.150">
    <property type="entry name" value="ANTH domain"/>
    <property type="match status" value="1"/>
</dbReference>
<keyword evidence="7" id="KW-0168">Coated pit</keyword>
<keyword evidence="12" id="KW-1185">Reference proteome</keyword>
<dbReference type="PROSITE" id="PS50942">
    <property type="entry name" value="ENTH"/>
    <property type="match status" value="1"/>
</dbReference>
<dbReference type="GO" id="GO:0030136">
    <property type="term" value="C:clathrin-coated vesicle"/>
    <property type="evidence" value="ECO:0007669"/>
    <property type="project" value="UniProtKB-SubCell"/>
</dbReference>
<protein>
    <recommendedName>
        <fullName evidence="10">ENTH domain-containing protein</fullName>
    </recommendedName>
</protein>
<evidence type="ECO:0000313" key="12">
    <source>
        <dbReference type="Proteomes" id="UP000489600"/>
    </source>
</evidence>
<dbReference type="AlphaFoldDB" id="A0A565API8"/>
<keyword evidence="4" id="KW-0254">Endocytosis</keyword>
<feature type="region of interest" description="Disordered" evidence="9">
    <location>
        <begin position="280"/>
        <end position="312"/>
    </location>
</feature>
<dbReference type="GO" id="GO:0072583">
    <property type="term" value="P:clathrin-dependent endocytosis"/>
    <property type="evidence" value="ECO:0007669"/>
    <property type="project" value="InterPro"/>
</dbReference>
<dbReference type="Proteomes" id="UP000489600">
    <property type="component" value="Unassembled WGS sequence"/>
</dbReference>
<dbReference type="GO" id="GO:0048268">
    <property type="term" value="P:clathrin coat assembly"/>
    <property type="evidence" value="ECO:0007669"/>
    <property type="project" value="InterPro"/>
</dbReference>
<dbReference type="CDD" id="cd16987">
    <property type="entry name" value="ANTH_N_AP180_plant"/>
    <property type="match status" value="1"/>
</dbReference>
<dbReference type="InterPro" id="IPR008942">
    <property type="entry name" value="ENTH_VHS"/>
</dbReference>
<reference evidence="11" key="1">
    <citation type="submission" date="2019-07" db="EMBL/GenBank/DDBJ databases">
        <authorList>
            <person name="Dittberner H."/>
        </authorList>
    </citation>
    <scope>NUCLEOTIDE SEQUENCE [LARGE SCALE GENOMIC DNA]</scope>
</reference>
<evidence type="ECO:0000256" key="5">
    <source>
        <dbReference type="ARBA" id="ARBA00023034"/>
    </source>
</evidence>
<dbReference type="GO" id="GO:0005794">
    <property type="term" value="C:Golgi apparatus"/>
    <property type="evidence" value="ECO:0007669"/>
    <property type="project" value="UniProtKB-SubCell"/>
</dbReference>
<dbReference type="GO" id="GO:0005545">
    <property type="term" value="F:1-phosphatidylinositol binding"/>
    <property type="evidence" value="ECO:0007669"/>
    <property type="project" value="InterPro"/>
</dbReference>
<sequence length="347" mass="39262">MKLWKRASVAIKDGPSLIAADDILTAAVVKATNHDEFSIDTESALFINRHVRSNPSSLKPLISAISSRVKRTRSWTVALKGLMLTHGFFLCKTTSAESIGRLPFDLSDFGEGNSRMSKSGGFNLFVRAYFAFLDRRSILFHDGNRHRYDEESSVMIRLVIIRKMQVIVDSLIRIKPIGEIMKMDLINEAMENVISEILEVYGWICRRIGEVLPNVHSKIGKTQADLALKIVAKSVSQGEELRKYFEFCRDFGVSNAQEIPEFVRIPEADVVHLDELVRTEETEDRGEAMETDLCEEDAERRNGDDEGGEEREMKCELVCDLITLDENDEEETSSPPRVVDIPDLISF</sequence>